<keyword evidence="2" id="KW-0808">Transferase</keyword>
<gene>
    <name evidence="2" type="ORF">FPZ45_24940</name>
</gene>
<dbReference type="SUPFAM" id="SSF55729">
    <property type="entry name" value="Acyl-CoA N-acyltransferases (Nat)"/>
    <property type="match status" value="1"/>
</dbReference>
<organism evidence="2 3">
    <name type="scientific">Cohnella terricola</name>
    <dbReference type="NCBI Taxonomy" id="1289167"/>
    <lineage>
        <taxon>Bacteria</taxon>
        <taxon>Bacillati</taxon>
        <taxon>Bacillota</taxon>
        <taxon>Bacilli</taxon>
        <taxon>Bacillales</taxon>
        <taxon>Paenibacillaceae</taxon>
        <taxon>Cohnella</taxon>
    </lineage>
</organism>
<sequence length="171" mass="19788">MRIRTANYKDVNNIAHVHINSWKTTYKGIISDIFLANLSLESRITQWKSILNEPSNKIITLVLVNDEDQVQGFIYGGSPRDREIGFESEIYAFYLLEEVQGQGCGRQLIIEFLKILKENSYNNTMLWVLEKNSAVKFYVKMGGEIINEKVQLIGEESFNEIAIGWKDIRTY</sequence>
<accession>A0A559IV47</accession>
<proteinExistence type="predicted"/>
<reference evidence="2 3" key="1">
    <citation type="submission" date="2019-07" db="EMBL/GenBank/DDBJ databases">
        <authorList>
            <person name="Kim J."/>
        </authorList>
    </citation>
    <scope>NUCLEOTIDE SEQUENCE [LARGE SCALE GENOMIC DNA]</scope>
    <source>
        <strain evidence="2 3">G13</strain>
    </source>
</reference>
<dbReference type="InterPro" id="IPR000182">
    <property type="entry name" value="GNAT_dom"/>
</dbReference>
<name>A0A559IV47_9BACL</name>
<evidence type="ECO:0000313" key="2">
    <source>
        <dbReference type="EMBL" id="TVX91519.1"/>
    </source>
</evidence>
<dbReference type="OrthoDB" id="5292888at2"/>
<dbReference type="Pfam" id="PF00583">
    <property type="entry name" value="Acetyltransf_1"/>
    <property type="match status" value="1"/>
</dbReference>
<dbReference type="CDD" id="cd04301">
    <property type="entry name" value="NAT_SF"/>
    <property type="match status" value="1"/>
</dbReference>
<dbReference type="AlphaFoldDB" id="A0A559IV47"/>
<dbReference type="InterPro" id="IPR016181">
    <property type="entry name" value="Acyl_CoA_acyltransferase"/>
</dbReference>
<evidence type="ECO:0000259" key="1">
    <source>
        <dbReference type="PROSITE" id="PS51186"/>
    </source>
</evidence>
<dbReference type="Proteomes" id="UP000316330">
    <property type="component" value="Unassembled WGS sequence"/>
</dbReference>
<dbReference type="PROSITE" id="PS51186">
    <property type="entry name" value="GNAT"/>
    <property type="match status" value="1"/>
</dbReference>
<evidence type="ECO:0000313" key="3">
    <source>
        <dbReference type="Proteomes" id="UP000316330"/>
    </source>
</evidence>
<comment type="caution">
    <text evidence="2">The sequence shown here is derived from an EMBL/GenBank/DDBJ whole genome shotgun (WGS) entry which is preliminary data.</text>
</comment>
<dbReference type="GO" id="GO:0016747">
    <property type="term" value="F:acyltransferase activity, transferring groups other than amino-acyl groups"/>
    <property type="evidence" value="ECO:0007669"/>
    <property type="project" value="InterPro"/>
</dbReference>
<keyword evidence="3" id="KW-1185">Reference proteome</keyword>
<feature type="domain" description="N-acetyltransferase" evidence="1">
    <location>
        <begin position="1"/>
        <end position="171"/>
    </location>
</feature>
<dbReference type="EMBL" id="VNJJ01000031">
    <property type="protein sequence ID" value="TVX91519.1"/>
    <property type="molecule type" value="Genomic_DNA"/>
</dbReference>
<protein>
    <submittedName>
        <fullName evidence="2">GNAT family N-acetyltransferase</fullName>
    </submittedName>
</protein>
<dbReference type="RefSeq" id="WP_144707371.1">
    <property type="nucleotide sequence ID" value="NZ_VNJJ01000031.1"/>
</dbReference>
<dbReference type="Gene3D" id="3.40.630.30">
    <property type="match status" value="1"/>
</dbReference>